<evidence type="ECO:0000256" key="2">
    <source>
        <dbReference type="ARBA" id="ARBA00022771"/>
    </source>
</evidence>
<gene>
    <name evidence="7" type="ORF">R3P38DRAFT_1704993</name>
</gene>
<sequence>MPTQKPSKDRHKTDGTGPRDYEKKGATRFCSMDNCFNFKNLKECAQCKTVCYCSRECQRKHWKVHKPVCAYNTEQYALADGEEPLLQRNLRHWIARFHTSLLVACIRALDVRSNWDRLDNYGLVIRLEPRPHANVGARWHVRDAGVRSIQEIFVLVEHLGVLEQLRDQVLPMHNEARKRLQQTSGGRSDYTFVITIASNTGDNVLAGEHEPTFRFTPMDVHRDLIELMPVEFLGMDWRGQLDSEVEEDHPLKNLVPSS</sequence>
<comment type="caution">
    <text evidence="7">The sequence shown here is derived from an EMBL/GenBank/DDBJ whole genome shotgun (WGS) entry which is preliminary data.</text>
</comment>
<keyword evidence="2 4" id="KW-0863">Zinc-finger</keyword>
<feature type="domain" description="MYND-type" evidence="6">
    <location>
        <begin position="32"/>
        <end position="69"/>
    </location>
</feature>
<feature type="region of interest" description="Disordered" evidence="5">
    <location>
        <begin position="1"/>
        <end position="20"/>
    </location>
</feature>
<evidence type="ECO:0000259" key="6">
    <source>
        <dbReference type="PROSITE" id="PS50865"/>
    </source>
</evidence>
<feature type="compositionally biased region" description="Basic and acidic residues" evidence="5">
    <location>
        <begin position="11"/>
        <end position="20"/>
    </location>
</feature>
<organism evidence="7 8">
    <name type="scientific">Favolaschia claudopus</name>
    <dbReference type="NCBI Taxonomy" id="2862362"/>
    <lineage>
        <taxon>Eukaryota</taxon>
        <taxon>Fungi</taxon>
        <taxon>Dikarya</taxon>
        <taxon>Basidiomycota</taxon>
        <taxon>Agaricomycotina</taxon>
        <taxon>Agaricomycetes</taxon>
        <taxon>Agaricomycetidae</taxon>
        <taxon>Agaricales</taxon>
        <taxon>Marasmiineae</taxon>
        <taxon>Mycenaceae</taxon>
        <taxon>Favolaschia</taxon>
    </lineage>
</organism>
<accession>A0AAW0AAN4</accession>
<keyword evidence="3" id="KW-0862">Zinc</keyword>
<protein>
    <submittedName>
        <fullName evidence="7">MYND-type domain-containing protein</fullName>
    </submittedName>
</protein>
<dbReference type="SUPFAM" id="SSF144232">
    <property type="entry name" value="HIT/MYND zinc finger-like"/>
    <property type="match status" value="1"/>
</dbReference>
<dbReference type="GO" id="GO:0008270">
    <property type="term" value="F:zinc ion binding"/>
    <property type="evidence" value="ECO:0007669"/>
    <property type="project" value="UniProtKB-KW"/>
</dbReference>
<dbReference type="EMBL" id="JAWWNJ010000076">
    <property type="protein sequence ID" value="KAK7006256.1"/>
    <property type="molecule type" value="Genomic_DNA"/>
</dbReference>
<proteinExistence type="predicted"/>
<evidence type="ECO:0000313" key="7">
    <source>
        <dbReference type="EMBL" id="KAK7006256.1"/>
    </source>
</evidence>
<dbReference type="Pfam" id="PF01753">
    <property type="entry name" value="zf-MYND"/>
    <property type="match status" value="1"/>
</dbReference>
<name>A0AAW0AAN4_9AGAR</name>
<dbReference type="PROSITE" id="PS50865">
    <property type="entry name" value="ZF_MYND_2"/>
    <property type="match status" value="1"/>
</dbReference>
<evidence type="ECO:0000256" key="3">
    <source>
        <dbReference type="ARBA" id="ARBA00022833"/>
    </source>
</evidence>
<evidence type="ECO:0000313" key="8">
    <source>
        <dbReference type="Proteomes" id="UP001362999"/>
    </source>
</evidence>
<dbReference type="Proteomes" id="UP001362999">
    <property type="component" value="Unassembled WGS sequence"/>
</dbReference>
<evidence type="ECO:0000256" key="1">
    <source>
        <dbReference type="ARBA" id="ARBA00022723"/>
    </source>
</evidence>
<dbReference type="AlphaFoldDB" id="A0AAW0AAN4"/>
<keyword evidence="8" id="KW-1185">Reference proteome</keyword>
<dbReference type="Gene3D" id="6.10.140.2220">
    <property type="match status" value="1"/>
</dbReference>
<keyword evidence="1" id="KW-0479">Metal-binding</keyword>
<dbReference type="InterPro" id="IPR002893">
    <property type="entry name" value="Znf_MYND"/>
</dbReference>
<reference evidence="7 8" key="1">
    <citation type="journal article" date="2024" name="J Genomics">
        <title>Draft genome sequencing and assembly of Favolaschia claudopus CIRM-BRFM 2984 isolated from oak limbs.</title>
        <authorList>
            <person name="Navarro D."/>
            <person name="Drula E."/>
            <person name="Chaduli D."/>
            <person name="Cazenave R."/>
            <person name="Ahrendt S."/>
            <person name="Wang J."/>
            <person name="Lipzen A."/>
            <person name="Daum C."/>
            <person name="Barry K."/>
            <person name="Grigoriev I.V."/>
            <person name="Favel A."/>
            <person name="Rosso M.N."/>
            <person name="Martin F."/>
        </authorList>
    </citation>
    <scope>NUCLEOTIDE SEQUENCE [LARGE SCALE GENOMIC DNA]</scope>
    <source>
        <strain evidence="7 8">CIRM-BRFM 2984</strain>
    </source>
</reference>
<evidence type="ECO:0000256" key="4">
    <source>
        <dbReference type="PROSITE-ProRule" id="PRU00134"/>
    </source>
</evidence>
<evidence type="ECO:0000256" key="5">
    <source>
        <dbReference type="SAM" id="MobiDB-lite"/>
    </source>
</evidence>